<evidence type="ECO:0000313" key="1">
    <source>
        <dbReference type="EMBL" id="KFM80652.1"/>
    </source>
</evidence>
<organism evidence="1 2">
    <name type="scientific">Stegodyphus mimosarum</name>
    <name type="common">African social velvet spider</name>
    <dbReference type="NCBI Taxonomy" id="407821"/>
    <lineage>
        <taxon>Eukaryota</taxon>
        <taxon>Metazoa</taxon>
        <taxon>Ecdysozoa</taxon>
        <taxon>Arthropoda</taxon>
        <taxon>Chelicerata</taxon>
        <taxon>Arachnida</taxon>
        <taxon>Araneae</taxon>
        <taxon>Araneomorphae</taxon>
        <taxon>Entelegynae</taxon>
        <taxon>Eresoidea</taxon>
        <taxon>Eresidae</taxon>
        <taxon>Stegodyphus</taxon>
    </lineage>
</organism>
<dbReference type="AlphaFoldDB" id="A0A087UTG3"/>
<protein>
    <submittedName>
        <fullName evidence="1">Uncharacterized protein</fullName>
    </submittedName>
</protein>
<reference evidence="1 2" key="1">
    <citation type="submission" date="2013-11" db="EMBL/GenBank/DDBJ databases">
        <title>Genome sequencing of Stegodyphus mimosarum.</title>
        <authorList>
            <person name="Bechsgaard J."/>
        </authorList>
    </citation>
    <scope>NUCLEOTIDE SEQUENCE [LARGE SCALE GENOMIC DNA]</scope>
</reference>
<gene>
    <name evidence="1" type="ORF">X975_16306</name>
</gene>
<feature type="non-terminal residue" evidence="1">
    <location>
        <position position="61"/>
    </location>
</feature>
<name>A0A087UTG3_STEMI</name>
<dbReference type="EMBL" id="KK121530">
    <property type="protein sequence ID" value="KFM80652.1"/>
    <property type="molecule type" value="Genomic_DNA"/>
</dbReference>
<accession>A0A087UTG3</accession>
<evidence type="ECO:0000313" key="2">
    <source>
        <dbReference type="Proteomes" id="UP000054359"/>
    </source>
</evidence>
<sequence length="61" mass="7057">MTTSFMPFSLKNYVCQTGGRVRNLKSQNTFMLSPVLITCIPHFQHVLKHLCHPFSILKAFF</sequence>
<keyword evidence="2" id="KW-1185">Reference proteome</keyword>
<dbReference type="Proteomes" id="UP000054359">
    <property type="component" value="Unassembled WGS sequence"/>
</dbReference>
<proteinExistence type="predicted"/>